<evidence type="ECO:0000313" key="2">
    <source>
        <dbReference type="EMBL" id="MCV2371337.1"/>
    </source>
</evidence>
<protein>
    <submittedName>
        <fullName evidence="2">PEP-CTERM sorting domain-containing protein</fullName>
    </submittedName>
</protein>
<accession>A0ABT2YMV3</accession>
<name>A0ABT2YMV3_9BURK</name>
<keyword evidence="3" id="KW-1185">Reference proteome</keyword>
<dbReference type="RefSeq" id="WP_263573914.1">
    <property type="nucleotide sequence ID" value="NZ_JAJIRN010000014.1"/>
</dbReference>
<dbReference type="Pfam" id="PF07589">
    <property type="entry name" value="PEP-CTERM"/>
    <property type="match status" value="1"/>
</dbReference>
<dbReference type="InterPro" id="IPR013424">
    <property type="entry name" value="Ice-binding_C"/>
</dbReference>
<dbReference type="NCBIfam" id="TIGR02595">
    <property type="entry name" value="PEP_CTERM"/>
    <property type="match status" value="1"/>
</dbReference>
<gene>
    <name evidence="2" type="ORF">LNV07_24875</name>
</gene>
<reference evidence="2 3" key="1">
    <citation type="submission" date="2021-11" db="EMBL/GenBank/DDBJ databases">
        <authorList>
            <person name="Liang Q."/>
            <person name="Mou H."/>
            <person name="Liu Z."/>
        </authorList>
    </citation>
    <scope>NUCLEOTIDE SEQUENCE [LARGE SCALE GENOMIC DNA]</scope>
    <source>
        <strain evidence="2 3">CHU3</strain>
    </source>
</reference>
<dbReference type="Proteomes" id="UP001209701">
    <property type="component" value="Unassembled WGS sequence"/>
</dbReference>
<evidence type="ECO:0000313" key="3">
    <source>
        <dbReference type="Proteomes" id="UP001209701"/>
    </source>
</evidence>
<feature type="domain" description="Ice-binding protein C-terminal" evidence="1">
    <location>
        <begin position="198"/>
        <end position="220"/>
    </location>
</feature>
<sequence>MSTKLLRTQAPHIFGAGLLLLGLAGINHEAHSAPVTFNFAGQVTQTVFDPFDPLSGAVQVGTPMYSYMNFDTSASDLNPAADVGSYAWTGGTYGFAAVLGSVLFPVMHSLSISVVDGAPGGIDQYLVHAWEGTQAGLNDYFSISLTLQDDTGTAFSSDALPSTRPDLGKFALRSFVLTGQYTDLNSNFIQYEVQGNLVPEPATLALTGLGLLGCAGFSRRGKKLP</sequence>
<comment type="caution">
    <text evidence="2">The sequence shown here is derived from an EMBL/GenBank/DDBJ whole genome shotgun (WGS) entry which is preliminary data.</text>
</comment>
<dbReference type="EMBL" id="JAJIRN010000014">
    <property type="protein sequence ID" value="MCV2371337.1"/>
    <property type="molecule type" value="Genomic_DNA"/>
</dbReference>
<proteinExistence type="predicted"/>
<organism evidence="2 3">
    <name type="scientific">Roseateles oligotrophus</name>
    <dbReference type="NCBI Taxonomy" id="1769250"/>
    <lineage>
        <taxon>Bacteria</taxon>
        <taxon>Pseudomonadati</taxon>
        <taxon>Pseudomonadota</taxon>
        <taxon>Betaproteobacteria</taxon>
        <taxon>Burkholderiales</taxon>
        <taxon>Sphaerotilaceae</taxon>
        <taxon>Roseateles</taxon>
    </lineage>
</organism>
<evidence type="ECO:0000259" key="1">
    <source>
        <dbReference type="Pfam" id="PF07589"/>
    </source>
</evidence>